<organism evidence="1 2">
    <name type="scientific">Scardovia wiggsiae F0424</name>
    <dbReference type="NCBI Taxonomy" id="857290"/>
    <lineage>
        <taxon>Bacteria</taxon>
        <taxon>Bacillati</taxon>
        <taxon>Actinomycetota</taxon>
        <taxon>Actinomycetes</taxon>
        <taxon>Bifidobacteriales</taxon>
        <taxon>Bifidobacteriaceae</taxon>
        <taxon>Scardovia</taxon>
    </lineage>
</organism>
<protein>
    <submittedName>
        <fullName evidence="1">Uncharacterized protein</fullName>
    </submittedName>
</protein>
<dbReference type="EMBL" id="AGZS01000001">
    <property type="protein sequence ID" value="EJD65674.1"/>
    <property type="molecule type" value="Genomic_DNA"/>
</dbReference>
<keyword evidence="2" id="KW-1185">Reference proteome</keyword>
<dbReference type="Proteomes" id="UP000006415">
    <property type="component" value="Unassembled WGS sequence"/>
</dbReference>
<name>J0X1F7_9BIFI</name>
<proteinExistence type="predicted"/>
<accession>J0X1F7</accession>
<sequence>MPWELDGCDDVGGFGGDLGLGGDGVPGDGDLHHAAGVDIMGLQEVGDHGDDRLGFGLVALPAPHLGGSHGGR</sequence>
<dbReference type="AlphaFoldDB" id="J0X1F7"/>
<comment type="caution">
    <text evidence="1">The sequence shown here is derived from an EMBL/GenBank/DDBJ whole genome shotgun (WGS) entry which is preliminary data.</text>
</comment>
<evidence type="ECO:0000313" key="2">
    <source>
        <dbReference type="Proteomes" id="UP000006415"/>
    </source>
</evidence>
<evidence type="ECO:0000313" key="1">
    <source>
        <dbReference type="EMBL" id="EJD65674.1"/>
    </source>
</evidence>
<reference evidence="1 2" key="1">
    <citation type="submission" date="2012-01" db="EMBL/GenBank/DDBJ databases">
        <title>The Genome Sequence of Scardovia wiggsiae F0424.</title>
        <authorList>
            <consortium name="The Broad Institute Genome Sequencing Platform"/>
            <person name="Earl A."/>
            <person name="Ward D."/>
            <person name="Feldgarden M."/>
            <person name="Gevers D."/>
            <person name="Izard J."/>
            <person name="Ganesan A."/>
            <person name="Baranova O.V."/>
            <person name="Blanton J.M."/>
            <person name="Tanner A.C."/>
            <person name="Mathney J."/>
            <person name="Dewhirst F.E."/>
            <person name="Young S.K."/>
            <person name="Zeng Q."/>
            <person name="Gargeya S."/>
            <person name="Fitzgerald M."/>
            <person name="Haas B."/>
            <person name="Abouelleil A."/>
            <person name="Alvarado L."/>
            <person name="Arachchi H.M."/>
            <person name="Berlin A."/>
            <person name="Chapman S.B."/>
            <person name="Gearin G."/>
            <person name="Goldberg J."/>
            <person name="Griggs A."/>
            <person name="Gujja S."/>
            <person name="Hansen M."/>
            <person name="Heiman D."/>
            <person name="Howarth C."/>
            <person name="Larimer J."/>
            <person name="Lui A."/>
            <person name="MacDonald P.J.P."/>
            <person name="McCowen C."/>
            <person name="Montmayeur A."/>
            <person name="Murphy C."/>
            <person name="Neiman D."/>
            <person name="Pearson M."/>
            <person name="Priest M."/>
            <person name="Roberts A."/>
            <person name="Saif S."/>
            <person name="Shea T."/>
            <person name="Sisk P."/>
            <person name="Stolte C."/>
            <person name="Sykes S."/>
            <person name="Wortman J."/>
            <person name="Nusbaum C."/>
            <person name="Birren B."/>
        </authorList>
    </citation>
    <scope>NUCLEOTIDE SEQUENCE [LARGE SCALE GENOMIC DNA]</scope>
    <source>
        <strain evidence="1 2">F0424</strain>
    </source>
</reference>
<dbReference type="HOGENOM" id="CLU_2720034_0_0_11"/>
<gene>
    <name evidence="1" type="ORF">HMPREF9156_00438</name>
</gene>